<dbReference type="InterPro" id="IPR028098">
    <property type="entry name" value="Glyco_trans_4-like_N"/>
</dbReference>
<organism evidence="3">
    <name type="scientific">Acinetobacter baumannii</name>
    <dbReference type="NCBI Taxonomy" id="470"/>
    <lineage>
        <taxon>Bacteria</taxon>
        <taxon>Pseudomonadati</taxon>
        <taxon>Pseudomonadota</taxon>
        <taxon>Gammaproteobacteria</taxon>
        <taxon>Moraxellales</taxon>
        <taxon>Moraxellaceae</taxon>
        <taxon>Acinetobacter</taxon>
        <taxon>Acinetobacter calcoaceticus/baumannii complex</taxon>
    </lineage>
</organism>
<dbReference type="PANTHER" id="PTHR12526">
    <property type="entry name" value="GLYCOSYLTRANSFERASE"/>
    <property type="match status" value="1"/>
</dbReference>
<feature type="domain" description="Glycosyl transferase family 1" evidence="1">
    <location>
        <begin position="178"/>
        <end position="328"/>
    </location>
</feature>
<dbReference type="GO" id="GO:0016757">
    <property type="term" value="F:glycosyltransferase activity"/>
    <property type="evidence" value="ECO:0007669"/>
    <property type="project" value="InterPro"/>
</dbReference>
<dbReference type="PANTHER" id="PTHR12526:SF630">
    <property type="entry name" value="GLYCOSYLTRANSFERASE"/>
    <property type="match status" value="1"/>
</dbReference>
<proteinExistence type="predicted"/>
<dbReference type="EMBL" id="KX756650">
    <property type="protein sequence ID" value="APE73823.1"/>
    <property type="molecule type" value="Genomic_DNA"/>
</dbReference>
<dbReference type="Pfam" id="PF00534">
    <property type="entry name" value="Glycos_transf_1"/>
    <property type="match status" value="1"/>
</dbReference>
<reference evidence="3" key="1">
    <citation type="submission" date="2016-08" db="EMBL/GenBank/DDBJ databases">
        <title>Sequence of the Acinetobacter baumannii KL24 capsule biosynthesis gene cluster.</title>
        <authorList>
            <person name="Kenyon J.J."/>
            <person name="Hall R.M."/>
        </authorList>
    </citation>
    <scope>NUCLEOTIDE SEQUENCE</scope>
    <source>
        <strain evidence="3">RCH51</strain>
    </source>
</reference>
<dbReference type="CDD" id="cd03820">
    <property type="entry name" value="GT4_AmsD-like"/>
    <property type="match status" value="1"/>
</dbReference>
<dbReference type="Pfam" id="PF13439">
    <property type="entry name" value="Glyco_transf_4"/>
    <property type="match status" value="1"/>
</dbReference>
<evidence type="ECO:0000259" key="1">
    <source>
        <dbReference type="Pfam" id="PF00534"/>
    </source>
</evidence>
<name>A0A1J0YY04_ACIBA</name>
<protein>
    <submittedName>
        <fullName evidence="3">Gtr48</fullName>
    </submittedName>
</protein>
<evidence type="ECO:0000259" key="2">
    <source>
        <dbReference type="Pfam" id="PF13439"/>
    </source>
</evidence>
<dbReference type="Gene3D" id="3.40.50.2000">
    <property type="entry name" value="Glycogen Phosphorylase B"/>
    <property type="match status" value="2"/>
</dbReference>
<gene>
    <name evidence="3" type="primary">gtr48</name>
</gene>
<dbReference type="RefSeq" id="WP_000717595.1">
    <property type="nucleotide sequence ID" value="NZ_CP044519.1"/>
</dbReference>
<dbReference type="SUPFAM" id="SSF53756">
    <property type="entry name" value="UDP-Glycosyltransferase/glycogen phosphorylase"/>
    <property type="match status" value="1"/>
</dbReference>
<sequence length="359" mass="41291">MKKICFLIGDINHSGGTERVTTLIANNLIEKYKVYILSLSGGDNPFFEQNKAIINNRIFPEKVSMKTNFFKTVYKIRKYINDNKIDTLIVVDSISCVFSVPACVGLNIKHICWEHFNLKVNLGSSFRTLGRWMAAKWCDKIVTLTNRDKDFWIKNFKLEKEKKVIAIANPSPYQLQDNQPSLDSKTILCVGRLTYQKGFDLLIPAWAEVKKALDGWKIVIVGIGEDEDNLKQMTKYYNVEDSIEFAGQQKNMSEFYNKASFFCMSSRFEGLPMVLLEARSYKLPIVSFDCDTGPAEVIEDGKDGFLVNVDNLQEFSQKILKMAKMDENTFLHFVENSENASIRFEIQNIIRLWIELISQ</sequence>
<evidence type="ECO:0000313" key="3">
    <source>
        <dbReference type="EMBL" id="APE73823.1"/>
    </source>
</evidence>
<dbReference type="InterPro" id="IPR001296">
    <property type="entry name" value="Glyco_trans_1"/>
</dbReference>
<feature type="domain" description="Glycosyltransferase subfamily 4-like N-terminal" evidence="2">
    <location>
        <begin position="15"/>
        <end position="162"/>
    </location>
</feature>
<dbReference type="AlphaFoldDB" id="A0A1J0YY04"/>
<accession>A0A1J0YY04</accession>
<dbReference type="GO" id="GO:1901135">
    <property type="term" value="P:carbohydrate derivative metabolic process"/>
    <property type="evidence" value="ECO:0007669"/>
    <property type="project" value="UniProtKB-ARBA"/>
</dbReference>